<name>A0A5U0W409_SALER</name>
<sequence length="89" mass="10225">MKIVYTPDRSWREVPPAKPEFGDVLSLSSNNWDDYGYKTTLNAKIYINNQPISFDFSIKLLIEDIDNTAIKLDELCKDGWDGIFPIPNV</sequence>
<reference evidence="1" key="1">
    <citation type="submission" date="2018-07" db="EMBL/GenBank/DDBJ databases">
        <authorList>
            <consortium name="PulseNet: The National Subtyping Network for Foodborne Disease Surveillance"/>
            <person name="Tarr C.L."/>
            <person name="Trees E."/>
            <person name="Katz L.S."/>
            <person name="Carleton-Romer H.A."/>
            <person name="Stroika S."/>
            <person name="Kucerova Z."/>
            <person name="Roache K.F."/>
            <person name="Sabol A.L."/>
            <person name="Besser J."/>
            <person name="Gerner-Smidt P."/>
        </authorList>
    </citation>
    <scope>NUCLEOTIDE SEQUENCE</scope>
    <source>
        <strain evidence="1">PNUSAS045900</strain>
    </source>
</reference>
<evidence type="ECO:0000313" key="1">
    <source>
        <dbReference type="EMBL" id="EBO5927815.1"/>
    </source>
</evidence>
<dbReference type="EMBL" id="AAGIZV010000041">
    <property type="protein sequence ID" value="EBO5927815.1"/>
    <property type="molecule type" value="Genomic_DNA"/>
</dbReference>
<dbReference type="AlphaFoldDB" id="A0A5U0W409"/>
<comment type="caution">
    <text evidence="1">The sequence shown here is derived from an EMBL/GenBank/DDBJ whole genome shotgun (WGS) entry which is preliminary data.</text>
</comment>
<gene>
    <name evidence="1" type="ORF">DUF39_22460</name>
</gene>
<organism evidence="1">
    <name type="scientific">Salmonella enterica</name>
    <name type="common">Salmonella choleraesuis</name>
    <dbReference type="NCBI Taxonomy" id="28901"/>
    <lineage>
        <taxon>Bacteria</taxon>
        <taxon>Pseudomonadati</taxon>
        <taxon>Pseudomonadota</taxon>
        <taxon>Gammaproteobacteria</taxon>
        <taxon>Enterobacterales</taxon>
        <taxon>Enterobacteriaceae</taxon>
        <taxon>Salmonella</taxon>
    </lineage>
</organism>
<protein>
    <submittedName>
        <fullName evidence="1">Uncharacterized protein</fullName>
    </submittedName>
</protein>
<feature type="non-terminal residue" evidence="1">
    <location>
        <position position="89"/>
    </location>
</feature>
<proteinExistence type="predicted"/>
<accession>A0A5U0W409</accession>